<dbReference type="Pfam" id="PF05932">
    <property type="entry name" value="CesT"/>
    <property type="match status" value="1"/>
</dbReference>
<reference evidence="2" key="1">
    <citation type="journal article" date="2009" name="Environ. Microbiol.">
        <title>Contribution of mobile genetic elements to Desulfovibrio vulgaris genome plasticity.</title>
        <authorList>
            <person name="Walker C.B."/>
            <person name="Stolyar S."/>
            <person name="Chivian D."/>
            <person name="Pinel N."/>
            <person name="Gabster J.A."/>
            <person name="Dehal P.S."/>
            <person name="He Z."/>
            <person name="Yang Z.K."/>
            <person name="Yen H.C."/>
            <person name="Zhou J."/>
            <person name="Wall J.D."/>
            <person name="Hazen T.C."/>
            <person name="Arkin A.P."/>
            <person name="Stahl D.A."/>
        </authorList>
    </citation>
    <scope>NUCLEOTIDE SEQUENCE [LARGE SCALE GENOMIC DNA]</scope>
    <source>
        <strain evidence="2">DP4</strain>
    </source>
</reference>
<name>A0A0H3A908_NITV4</name>
<dbReference type="EMBL" id="CP000527">
    <property type="protein sequence ID" value="ABM27967.1"/>
    <property type="molecule type" value="Genomic_DNA"/>
</dbReference>
<dbReference type="Gene3D" id="3.30.1460.10">
    <property type="match status" value="1"/>
</dbReference>
<evidence type="ECO:0000313" key="1">
    <source>
        <dbReference type="EMBL" id="ABM27967.1"/>
    </source>
</evidence>
<gene>
    <name evidence="1" type="ordered locus">Dvul_0946</name>
</gene>
<dbReference type="KEGG" id="dvl:Dvul_0946"/>
<dbReference type="InterPro" id="IPR010261">
    <property type="entry name" value="Tir_chaperone"/>
</dbReference>
<dbReference type="SMR" id="A0A0H3A908"/>
<accession>A0A0H3A908</accession>
<proteinExistence type="predicted"/>
<organism evidence="1 2">
    <name type="scientific">Nitratidesulfovibrio vulgaris (strain DP4)</name>
    <name type="common">Desulfovibrio vulgaris</name>
    <dbReference type="NCBI Taxonomy" id="391774"/>
    <lineage>
        <taxon>Bacteria</taxon>
        <taxon>Pseudomonadati</taxon>
        <taxon>Thermodesulfobacteriota</taxon>
        <taxon>Desulfovibrionia</taxon>
        <taxon>Desulfovibrionales</taxon>
        <taxon>Desulfovibrionaceae</taxon>
        <taxon>Nitratidesulfovibrio</taxon>
    </lineage>
</organism>
<sequence>MHNAPLFQSALAQLACDLDIAGLDFDEGGFVNLDVDKDDGISIYRDEQRTCLVLAGVVGPVDEGTLFALAPDLLALALVPMNTPAPCPGYDEEQGLLVVYQHYPVFDAPAPGEMGKVLSGFIAYLKTMRRLAASAQDRLISLQEESPAPESGLKV</sequence>
<dbReference type="HOGENOM" id="CLU_1692698_0_0_7"/>
<evidence type="ECO:0000313" key="2">
    <source>
        <dbReference type="Proteomes" id="UP000009173"/>
    </source>
</evidence>
<dbReference type="SUPFAM" id="SSF69635">
    <property type="entry name" value="Type III secretory system chaperone-like"/>
    <property type="match status" value="1"/>
</dbReference>
<protein>
    <submittedName>
        <fullName evidence="1">Tir chaperone family protein</fullName>
    </submittedName>
</protein>
<dbReference type="GO" id="GO:0030254">
    <property type="term" value="P:protein secretion by the type III secretion system"/>
    <property type="evidence" value="ECO:0007669"/>
    <property type="project" value="InterPro"/>
</dbReference>
<dbReference type="RefSeq" id="WP_010939586.1">
    <property type="nucleotide sequence ID" value="NC_008751.1"/>
</dbReference>
<dbReference type="AlphaFoldDB" id="A0A0H3A908"/>
<dbReference type="Proteomes" id="UP000009173">
    <property type="component" value="Chromosome"/>
</dbReference>